<accession>A0A1P8DRD7</accession>
<evidence type="ECO:0000313" key="2">
    <source>
        <dbReference type="EMBL" id="APU91689.1"/>
    </source>
</evidence>
<feature type="transmembrane region" description="Helical" evidence="1">
    <location>
        <begin position="67"/>
        <end position="89"/>
    </location>
</feature>
<keyword evidence="1" id="KW-0812">Transmembrane</keyword>
<keyword evidence="1" id="KW-0472">Membrane</keyword>
<name>A0A1P8DRD7_VIBPH</name>
<dbReference type="AlphaFoldDB" id="A0A1P8DRD7"/>
<dbReference type="EMBL" id="KX957972">
    <property type="protein sequence ID" value="APU91689.1"/>
    <property type="molecule type" value="Genomic_DNA"/>
</dbReference>
<keyword evidence="2" id="KW-0614">Plasmid</keyword>
<evidence type="ECO:0000256" key="1">
    <source>
        <dbReference type="SAM" id="Phobius"/>
    </source>
</evidence>
<reference evidence="2" key="1">
    <citation type="submission" date="2016-10" db="EMBL/GenBank/DDBJ databases">
        <title>Evolution and Comparative Genomics of Conjugative MDR Plasmids in Vibrio species.</title>
        <authorList>
            <person name="Li R."/>
            <person name="Ye L."/>
            <person name="Wong M.Ho.Yin."/>
            <person name="Zheng Z."/>
            <person name="Chan E.Wai.Chi."/>
            <person name="Chen S."/>
        </authorList>
    </citation>
    <scope>NUCLEOTIDE SEQUENCE</scope>
    <source>
        <plasmid evidence="2">pVPS91</plasmid>
    </source>
</reference>
<proteinExistence type="predicted"/>
<keyword evidence="1" id="KW-1133">Transmembrane helix</keyword>
<organism evidence="2">
    <name type="scientific">Vibrio parahaemolyticus</name>
    <dbReference type="NCBI Taxonomy" id="670"/>
    <lineage>
        <taxon>Bacteria</taxon>
        <taxon>Pseudomonadati</taxon>
        <taxon>Pseudomonadota</taxon>
        <taxon>Gammaproteobacteria</taxon>
        <taxon>Vibrionales</taxon>
        <taxon>Vibrionaceae</taxon>
        <taxon>Vibrio</taxon>
    </lineage>
</organism>
<protein>
    <submittedName>
        <fullName evidence="2">Conjugal transfer protein TraG</fullName>
    </submittedName>
</protein>
<geneLocation type="plasmid" evidence="2">
    <name>pVPS91</name>
</geneLocation>
<feature type="transmembrane region" description="Helical" evidence="1">
    <location>
        <begin position="23"/>
        <end position="47"/>
    </location>
</feature>
<sequence length="98" mass="11191">MWLTDTSGQVVWKAVLMKNYKSWMWFLGTIYFPFLFGSVLIGCVVGYGGQKLALILGLHQTNQQKEMVFWVFLAIGAVIGTVGSTMSLIEFCRNKRRY</sequence>